<evidence type="ECO:0000256" key="3">
    <source>
        <dbReference type="ARBA" id="ARBA00023235"/>
    </source>
</evidence>
<accession>A0A4V1IXQ8</accession>
<dbReference type="NCBIfam" id="TIGR01787">
    <property type="entry name" value="squalene_cyclas"/>
    <property type="match status" value="1"/>
</dbReference>
<feature type="domain" description="Squalene cyclase N-terminal" evidence="5">
    <location>
        <begin position="96"/>
        <end position="381"/>
    </location>
</feature>
<dbReference type="GO" id="GO:0006695">
    <property type="term" value="P:cholesterol biosynthetic process"/>
    <property type="evidence" value="ECO:0007669"/>
    <property type="project" value="TreeGrafter"/>
</dbReference>
<protein>
    <submittedName>
        <fullName evidence="6">Terpenoid cyclases/protein prenyltransferase alpha-alpha toroid</fullName>
    </submittedName>
</protein>
<dbReference type="PANTHER" id="PTHR11764">
    <property type="entry name" value="TERPENE CYCLASE/MUTASE FAMILY MEMBER"/>
    <property type="match status" value="1"/>
</dbReference>
<evidence type="ECO:0000259" key="4">
    <source>
        <dbReference type="Pfam" id="PF13243"/>
    </source>
</evidence>
<dbReference type="GO" id="GO:0005811">
    <property type="term" value="C:lipid droplet"/>
    <property type="evidence" value="ECO:0007669"/>
    <property type="project" value="InterPro"/>
</dbReference>
<dbReference type="Gene3D" id="1.50.10.20">
    <property type="match status" value="1"/>
</dbReference>
<evidence type="ECO:0000313" key="7">
    <source>
        <dbReference type="Proteomes" id="UP000267251"/>
    </source>
</evidence>
<evidence type="ECO:0000259" key="5">
    <source>
        <dbReference type="Pfam" id="PF13249"/>
    </source>
</evidence>
<evidence type="ECO:0000313" key="6">
    <source>
        <dbReference type="EMBL" id="RKP11909.1"/>
    </source>
</evidence>
<keyword evidence="3" id="KW-0413">Isomerase</keyword>
<keyword evidence="2" id="KW-0677">Repeat</keyword>
<dbReference type="Gene3D" id="6.20.120.20">
    <property type="match status" value="1"/>
</dbReference>
<dbReference type="Proteomes" id="UP000267251">
    <property type="component" value="Unassembled WGS sequence"/>
</dbReference>
<keyword evidence="6" id="KW-0808">Transferase</keyword>
<dbReference type="InterPro" id="IPR018333">
    <property type="entry name" value="Squalene_cyclase"/>
</dbReference>
<dbReference type="SUPFAM" id="SSF48239">
    <property type="entry name" value="Terpenoid cyclases/Protein prenyltransferases"/>
    <property type="match status" value="2"/>
</dbReference>
<dbReference type="FunFam" id="1.50.10.20:FF:000002">
    <property type="entry name" value="Terpene cyclase/mutase family member"/>
    <property type="match status" value="1"/>
</dbReference>
<dbReference type="PANTHER" id="PTHR11764:SF20">
    <property type="entry name" value="LANOSTEROL SYNTHASE"/>
    <property type="match status" value="1"/>
</dbReference>
<feature type="domain" description="Squalene cyclase C-terminal" evidence="4">
    <location>
        <begin position="398"/>
        <end position="554"/>
    </location>
</feature>
<dbReference type="OrthoDB" id="21502at2759"/>
<evidence type="ECO:0000256" key="2">
    <source>
        <dbReference type="ARBA" id="ARBA00022737"/>
    </source>
</evidence>
<dbReference type="InterPro" id="IPR032697">
    <property type="entry name" value="SQ_cyclase_N"/>
</dbReference>
<dbReference type="InterPro" id="IPR032696">
    <property type="entry name" value="SQ_cyclase_C"/>
</dbReference>
<dbReference type="AlphaFoldDB" id="A0A4V1IXQ8"/>
<name>A0A4V1IXQ8_9FUNG</name>
<evidence type="ECO:0000256" key="1">
    <source>
        <dbReference type="ARBA" id="ARBA00009755"/>
    </source>
</evidence>
<gene>
    <name evidence="6" type="ORF">BJ684DRAFT_21515</name>
</gene>
<sequence length="579" mass="65825">MPPHAAEPDADRCSAATAQLPRTDPTRWRLNVASGRQTWHYHTEATSVDEAETEETWPQTDAERYALGLPVLSAKSSPGRCTRPGEAVDRGFQFFKLLQTEDGHWAGEYGGPMFLIPGLVIAYYICDVKFEEPQRLELIRYLANRTSPIDGGWGIHVEGVSTVFGTALNYVALRLLGISRDHPIAIRARRCLISLGGAIGIPSWGKFWLALLGLYDWDGMNPIIPELWLIPHFLPFHPGRYWIHTRAVYMSMSYLYGRKYVKPLDELTSQLREEIYILPYENIYWPSARNHIARRDLYIPHSTVLNIANVFLGFYESMAPEWLRKRALDEVYEQITMEDENTFYLDVGPVNKAMNMVCVWLAKGPSSPEFRAHLPRVADFLWMGKEGMMMNGTNGTQLWDTSFAVQAMVECGVADMKEHQACVRSAHRFLEDMQIKRNVPNIQRCYRHPSLGAWPFSTRDQGYTVSDCTAEGLKAVLCLQDLPSTEELIPYERLCQAVDILLGMQNSNGGFASYELIRAPHMLELINPAEVFADIMTDYSYPECTTASLLGLMAFSKRYPEYRAKEIQSVPPAFPFFTS</sequence>
<dbReference type="Pfam" id="PF13249">
    <property type="entry name" value="SQHop_cyclase_N"/>
    <property type="match status" value="1"/>
</dbReference>
<dbReference type="EMBL" id="KZ988585">
    <property type="protein sequence ID" value="RKP11909.1"/>
    <property type="molecule type" value="Genomic_DNA"/>
</dbReference>
<keyword evidence="7" id="KW-1185">Reference proteome</keyword>
<dbReference type="GO" id="GO:0016104">
    <property type="term" value="P:triterpenoid biosynthetic process"/>
    <property type="evidence" value="ECO:0007669"/>
    <property type="project" value="InterPro"/>
</dbReference>
<dbReference type="Pfam" id="PF13243">
    <property type="entry name" value="SQHop_cyclase_C"/>
    <property type="match status" value="1"/>
</dbReference>
<proteinExistence type="inferred from homology"/>
<dbReference type="InterPro" id="IPR008930">
    <property type="entry name" value="Terpenoid_cyclase/PrenylTrfase"/>
</dbReference>
<organism evidence="6 7">
    <name type="scientific">Piptocephalis cylindrospora</name>
    <dbReference type="NCBI Taxonomy" id="1907219"/>
    <lineage>
        <taxon>Eukaryota</taxon>
        <taxon>Fungi</taxon>
        <taxon>Fungi incertae sedis</taxon>
        <taxon>Zoopagomycota</taxon>
        <taxon>Zoopagomycotina</taxon>
        <taxon>Zoopagomycetes</taxon>
        <taxon>Zoopagales</taxon>
        <taxon>Piptocephalidaceae</taxon>
        <taxon>Piptocephalis</taxon>
    </lineage>
</organism>
<dbReference type="GO" id="GO:0000250">
    <property type="term" value="F:lanosterol synthase activity"/>
    <property type="evidence" value="ECO:0007669"/>
    <property type="project" value="TreeGrafter"/>
</dbReference>
<reference evidence="7" key="1">
    <citation type="journal article" date="2018" name="Nat. Microbiol.">
        <title>Leveraging single-cell genomics to expand the fungal tree of life.</title>
        <authorList>
            <person name="Ahrendt S.R."/>
            <person name="Quandt C.A."/>
            <person name="Ciobanu D."/>
            <person name="Clum A."/>
            <person name="Salamov A."/>
            <person name="Andreopoulos B."/>
            <person name="Cheng J.F."/>
            <person name="Woyke T."/>
            <person name="Pelin A."/>
            <person name="Henrissat B."/>
            <person name="Reynolds N.K."/>
            <person name="Benny G.L."/>
            <person name="Smith M.E."/>
            <person name="James T.Y."/>
            <person name="Grigoriev I.V."/>
        </authorList>
    </citation>
    <scope>NUCLEOTIDE SEQUENCE [LARGE SCALE GENOMIC DNA]</scope>
</reference>
<dbReference type="GO" id="GO:0016740">
    <property type="term" value="F:transferase activity"/>
    <property type="evidence" value="ECO:0007669"/>
    <property type="project" value="UniProtKB-KW"/>
</dbReference>
<comment type="similarity">
    <text evidence="1">Belongs to the terpene cyclase/mutase family.</text>
</comment>